<organism evidence="1 2">
    <name type="scientific">Microbacterium trichothecenolyticum</name>
    <name type="common">Aureobacterium trichothecenolyticum</name>
    <dbReference type="NCBI Taxonomy" id="69370"/>
    <lineage>
        <taxon>Bacteria</taxon>
        <taxon>Bacillati</taxon>
        <taxon>Actinomycetota</taxon>
        <taxon>Actinomycetes</taxon>
        <taxon>Micrococcales</taxon>
        <taxon>Microbacteriaceae</taxon>
        <taxon>Microbacterium</taxon>
    </lineage>
</organism>
<dbReference type="AlphaFoldDB" id="A0A0M2H735"/>
<accession>A0A0M2H735</accession>
<gene>
    <name evidence="1" type="ORF">RS82_02355</name>
</gene>
<dbReference type="CDD" id="cd03451">
    <property type="entry name" value="FkbR2"/>
    <property type="match status" value="1"/>
</dbReference>
<dbReference type="OrthoDB" id="9796589at2"/>
<dbReference type="Proteomes" id="UP000034098">
    <property type="component" value="Unassembled WGS sequence"/>
</dbReference>
<dbReference type="Pfam" id="PF19315">
    <property type="entry name" value="MC_hydratase"/>
    <property type="match status" value="1"/>
</dbReference>
<dbReference type="SUPFAM" id="SSF54637">
    <property type="entry name" value="Thioesterase/thiol ester dehydrase-isomerase"/>
    <property type="match status" value="1"/>
</dbReference>
<dbReference type="InterPro" id="IPR052342">
    <property type="entry name" value="MCH/BMMD"/>
</dbReference>
<dbReference type="Gene3D" id="3.10.129.10">
    <property type="entry name" value="Hotdog Thioesterase"/>
    <property type="match status" value="1"/>
</dbReference>
<dbReference type="GO" id="GO:0016829">
    <property type="term" value="F:lyase activity"/>
    <property type="evidence" value="ECO:0007669"/>
    <property type="project" value="InterPro"/>
</dbReference>
<protein>
    <submittedName>
        <fullName evidence="1">Bifunctional aldehyde dehydrogenase/enoyl-CoA hydratase</fullName>
    </submittedName>
</protein>
<dbReference type="PATRIC" id="fig|69370.6.peg.2393"/>
<evidence type="ECO:0000313" key="1">
    <source>
        <dbReference type="EMBL" id="KJL42339.1"/>
    </source>
</evidence>
<evidence type="ECO:0000313" key="2">
    <source>
        <dbReference type="Proteomes" id="UP000034098"/>
    </source>
</evidence>
<name>A0A0M2H735_MICTR</name>
<proteinExistence type="predicted"/>
<sequence>MQMTRESEFDHLVDDAGWFEDFQQGQRMRHYRAATVGELEGSGPAKQVMNTAQAHFNDHYLVGSPLGDGRVVFGLATASLVYGLVSQDTAEHAISELGWSRLRFRAPVHHGDTIEAFTEVLATRPADEDEDAGIVEFRHWGRNQAGKIVFEGDRIALVRRRPSLASGNDA</sequence>
<keyword evidence="2" id="KW-1185">Reference proteome</keyword>
<comment type="caution">
    <text evidence="1">The sequence shown here is derived from an EMBL/GenBank/DDBJ whole genome shotgun (WGS) entry which is preliminary data.</text>
</comment>
<reference evidence="1 2" key="1">
    <citation type="submission" date="2015-02" db="EMBL/GenBank/DDBJ databases">
        <title>Draft genome sequences of ten Microbacterium spp. with emphasis on heavy metal contaminated environments.</title>
        <authorList>
            <person name="Corretto E."/>
        </authorList>
    </citation>
    <scope>NUCLEOTIDE SEQUENCE [LARGE SCALE GENOMIC DNA]</scope>
    <source>
        <strain evidence="1 2">DSM 8608</strain>
    </source>
</reference>
<dbReference type="PANTHER" id="PTHR43664">
    <property type="entry name" value="MONOAMINE OXIDASE-RELATED"/>
    <property type="match status" value="1"/>
</dbReference>
<dbReference type="EMBL" id="JYJA01000035">
    <property type="protein sequence ID" value="KJL42339.1"/>
    <property type="molecule type" value="Genomic_DNA"/>
</dbReference>
<dbReference type="InterPro" id="IPR048274">
    <property type="entry name" value="MC_hydratase"/>
</dbReference>
<dbReference type="InterPro" id="IPR029069">
    <property type="entry name" value="HotDog_dom_sf"/>
</dbReference>
<dbReference type="PANTHER" id="PTHR43664:SF1">
    <property type="entry name" value="BETA-METHYLMALYL-COA DEHYDRATASE"/>
    <property type="match status" value="1"/>
</dbReference>